<dbReference type="Gene3D" id="1.10.287.110">
    <property type="entry name" value="DnaJ domain"/>
    <property type="match status" value="1"/>
</dbReference>
<evidence type="ECO:0000259" key="1">
    <source>
        <dbReference type="PROSITE" id="PS50076"/>
    </source>
</evidence>
<proteinExistence type="predicted"/>
<dbReference type="PROSITE" id="PS00636">
    <property type="entry name" value="DNAJ_1"/>
    <property type="match status" value="1"/>
</dbReference>
<dbReference type="InterPro" id="IPR036869">
    <property type="entry name" value="J_dom_sf"/>
</dbReference>
<dbReference type="InterPro" id="IPR001623">
    <property type="entry name" value="DnaJ_domain"/>
</dbReference>
<dbReference type="RefSeq" id="XP_065824881.1">
    <property type="nucleotide sequence ID" value="XM_065968809.1"/>
</dbReference>
<sequence>MTKAIRLDQPTYYQVLGIEEDAEPDEATEAFQGIQEAYEVLSDPERRSFYDEELESLRNPHPLPSPPVCSAAQDPPFILASTCTSDTYSSFPAPA</sequence>
<protein>
    <recommendedName>
        <fullName evidence="1">J domain-containing protein</fullName>
    </recommendedName>
</protein>
<organism evidence="2 3">
    <name type="scientific">Kwoniella dejecticola CBS 10117</name>
    <dbReference type="NCBI Taxonomy" id="1296121"/>
    <lineage>
        <taxon>Eukaryota</taxon>
        <taxon>Fungi</taxon>
        <taxon>Dikarya</taxon>
        <taxon>Basidiomycota</taxon>
        <taxon>Agaricomycotina</taxon>
        <taxon>Tremellomycetes</taxon>
        <taxon>Tremellales</taxon>
        <taxon>Cryptococcaceae</taxon>
        <taxon>Kwoniella</taxon>
    </lineage>
</organism>
<keyword evidence="3" id="KW-1185">Reference proteome</keyword>
<name>A0AAJ8KP17_9TREE</name>
<reference evidence="2" key="1">
    <citation type="submission" date="2013-07" db="EMBL/GenBank/DDBJ databases">
        <authorList>
            <consortium name="The Broad Institute Genome Sequencing Platform"/>
            <person name="Cuomo C."/>
            <person name="Litvintseva A."/>
            <person name="Chen Y."/>
            <person name="Heitman J."/>
            <person name="Sun S."/>
            <person name="Springer D."/>
            <person name="Dromer F."/>
            <person name="Young S.K."/>
            <person name="Zeng Q."/>
            <person name="Gargeya S."/>
            <person name="Fitzgerald M."/>
            <person name="Abouelleil A."/>
            <person name="Alvarado L."/>
            <person name="Berlin A.M."/>
            <person name="Chapman S.B."/>
            <person name="Dewar J."/>
            <person name="Goldberg J."/>
            <person name="Griggs A."/>
            <person name="Gujja S."/>
            <person name="Hansen M."/>
            <person name="Howarth C."/>
            <person name="Imamovic A."/>
            <person name="Larimer J."/>
            <person name="McCowan C."/>
            <person name="Murphy C."/>
            <person name="Pearson M."/>
            <person name="Priest M."/>
            <person name="Roberts A."/>
            <person name="Saif S."/>
            <person name="Shea T."/>
            <person name="Sykes S."/>
            <person name="Wortman J."/>
            <person name="Nusbaum C."/>
            <person name="Birren B."/>
        </authorList>
    </citation>
    <scope>NUCLEOTIDE SEQUENCE</scope>
    <source>
        <strain evidence="2">CBS 10117</strain>
    </source>
</reference>
<accession>A0AAJ8KP17</accession>
<dbReference type="InterPro" id="IPR018253">
    <property type="entry name" value="DnaJ_domain_CS"/>
</dbReference>
<dbReference type="Pfam" id="PF00226">
    <property type="entry name" value="DnaJ"/>
    <property type="match status" value="1"/>
</dbReference>
<gene>
    <name evidence="2" type="ORF">I303_103669</name>
</gene>
<evidence type="ECO:0000313" key="2">
    <source>
        <dbReference type="EMBL" id="WWC61091.1"/>
    </source>
</evidence>
<dbReference type="Proteomes" id="UP000078595">
    <property type="component" value="Chromosome 4"/>
</dbReference>
<evidence type="ECO:0000313" key="3">
    <source>
        <dbReference type="Proteomes" id="UP000078595"/>
    </source>
</evidence>
<dbReference type="PROSITE" id="PS50076">
    <property type="entry name" value="DNAJ_2"/>
    <property type="match status" value="1"/>
</dbReference>
<dbReference type="SUPFAM" id="SSF46565">
    <property type="entry name" value="Chaperone J-domain"/>
    <property type="match status" value="1"/>
</dbReference>
<dbReference type="GeneID" id="28967386"/>
<dbReference type="AlphaFoldDB" id="A0AAJ8KP17"/>
<feature type="domain" description="J" evidence="1">
    <location>
        <begin position="1"/>
        <end position="54"/>
    </location>
</feature>
<dbReference type="KEGG" id="kdj:28967386"/>
<dbReference type="CDD" id="cd06257">
    <property type="entry name" value="DnaJ"/>
    <property type="match status" value="1"/>
</dbReference>
<dbReference type="EMBL" id="CP144533">
    <property type="protein sequence ID" value="WWC61091.1"/>
    <property type="molecule type" value="Genomic_DNA"/>
</dbReference>
<reference evidence="2" key="2">
    <citation type="submission" date="2024-02" db="EMBL/GenBank/DDBJ databases">
        <title>Comparative genomics of Cryptococcus and Kwoniella reveals pathogenesis evolution and contrasting modes of karyotype evolution via chromosome fusion or intercentromeric recombination.</title>
        <authorList>
            <person name="Coelho M.A."/>
            <person name="David-Palma M."/>
            <person name="Shea T."/>
            <person name="Bowers K."/>
            <person name="McGinley-Smith S."/>
            <person name="Mohammad A.W."/>
            <person name="Gnirke A."/>
            <person name="Yurkov A.M."/>
            <person name="Nowrousian M."/>
            <person name="Sun S."/>
            <person name="Cuomo C.A."/>
            <person name="Heitman J."/>
        </authorList>
    </citation>
    <scope>NUCLEOTIDE SEQUENCE</scope>
    <source>
        <strain evidence="2">CBS 10117</strain>
    </source>
</reference>